<evidence type="ECO:0000313" key="6">
    <source>
        <dbReference type="EMBL" id="RWX74700.1"/>
    </source>
</evidence>
<proteinExistence type="predicted"/>
<dbReference type="Proteomes" id="UP000287687">
    <property type="component" value="Unassembled WGS sequence"/>
</dbReference>
<comment type="caution">
    <text evidence="6">The sequence shown here is derived from an EMBL/GenBank/DDBJ whole genome shotgun (WGS) entry which is preliminary data.</text>
</comment>
<feature type="domain" description="HTH tetR-type" evidence="5">
    <location>
        <begin position="6"/>
        <end position="66"/>
    </location>
</feature>
<dbReference type="PROSITE" id="PS50977">
    <property type="entry name" value="HTH_TETR_2"/>
    <property type="match status" value="1"/>
</dbReference>
<keyword evidence="7" id="KW-1185">Reference proteome</keyword>
<dbReference type="RefSeq" id="WP_128445361.1">
    <property type="nucleotide sequence ID" value="NZ_SBIP01000006.1"/>
</dbReference>
<organism evidence="6 7">
    <name type="scientific">Neorhizobium lilium</name>
    <dbReference type="NCBI Taxonomy" id="2503024"/>
    <lineage>
        <taxon>Bacteria</taxon>
        <taxon>Pseudomonadati</taxon>
        <taxon>Pseudomonadota</taxon>
        <taxon>Alphaproteobacteria</taxon>
        <taxon>Hyphomicrobiales</taxon>
        <taxon>Rhizobiaceae</taxon>
        <taxon>Rhizobium/Agrobacterium group</taxon>
        <taxon>Neorhizobium</taxon>
    </lineage>
</organism>
<evidence type="ECO:0000256" key="4">
    <source>
        <dbReference type="PROSITE-ProRule" id="PRU00335"/>
    </source>
</evidence>
<dbReference type="AlphaFoldDB" id="A0A444LAT4"/>
<reference evidence="6 7" key="1">
    <citation type="submission" date="2019-01" db="EMBL/GenBank/DDBJ databases">
        <title>The draft genome of Rhizobium sp. 24NR.</title>
        <authorList>
            <person name="Liu L."/>
            <person name="Liang L."/>
            <person name="Shi S."/>
            <person name="Xu L."/>
            <person name="Wang X."/>
            <person name="Li L."/>
            <person name="Zhang X."/>
        </authorList>
    </citation>
    <scope>NUCLEOTIDE SEQUENCE [LARGE SCALE GENOMIC DNA]</scope>
    <source>
        <strain evidence="6 7">24NR</strain>
    </source>
</reference>
<dbReference type="InterPro" id="IPR009057">
    <property type="entry name" value="Homeodomain-like_sf"/>
</dbReference>
<dbReference type="InterPro" id="IPR050109">
    <property type="entry name" value="HTH-type_TetR-like_transc_reg"/>
</dbReference>
<dbReference type="InterPro" id="IPR001647">
    <property type="entry name" value="HTH_TetR"/>
</dbReference>
<name>A0A444LAT4_9HYPH</name>
<evidence type="ECO:0000259" key="5">
    <source>
        <dbReference type="PROSITE" id="PS50977"/>
    </source>
</evidence>
<dbReference type="PRINTS" id="PR00455">
    <property type="entry name" value="HTHTETR"/>
</dbReference>
<dbReference type="PANTHER" id="PTHR30055">
    <property type="entry name" value="HTH-TYPE TRANSCRIPTIONAL REGULATOR RUTR"/>
    <property type="match status" value="1"/>
</dbReference>
<dbReference type="PROSITE" id="PS01081">
    <property type="entry name" value="HTH_TETR_1"/>
    <property type="match status" value="1"/>
</dbReference>
<evidence type="ECO:0000256" key="3">
    <source>
        <dbReference type="ARBA" id="ARBA00023163"/>
    </source>
</evidence>
<keyword evidence="1" id="KW-0805">Transcription regulation</keyword>
<gene>
    <name evidence="6" type="ORF">EPK99_22570</name>
</gene>
<dbReference type="GO" id="GO:0000976">
    <property type="term" value="F:transcription cis-regulatory region binding"/>
    <property type="evidence" value="ECO:0007669"/>
    <property type="project" value="TreeGrafter"/>
</dbReference>
<dbReference type="PANTHER" id="PTHR30055:SF238">
    <property type="entry name" value="MYCOFACTOCIN BIOSYNTHESIS TRANSCRIPTIONAL REGULATOR MFTR-RELATED"/>
    <property type="match status" value="1"/>
</dbReference>
<evidence type="ECO:0000256" key="1">
    <source>
        <dbReference type="ARBA" id="ARBA00023015"/>
    </source>
</evidence>
<dbReference type="OrthoDB" id="9811084at2"/>
<evidence type="ECO:0000313" key="7">
    <source>
        <dbReference type="Proteomes" id="UP000287687"/>
    </source>
</evidence>
<keyword evidence="3" id="KW-0804">Transcription</keyword>
<evidence type="ECO:0000256" key="2">
    <source>
        <dbReference type="ARBA" id="ARBA00023125"/>
    </source>
</evidence>
<feature type="DNA-binding region" description="H-T-H motif" evidence="4">
    <location>
        <begin position="29"/>
        <end position="48"/>
    </location>
</feature>
<dbReference type="InterPro" id="IPR023772">
    <property type="entry name" value="DNA-bd_HTH_TetR-type_CS"/>
</dbReference>
<dbReference type="SUPFAM" id="SSF46689">
    <property type="entry name" value="Homeodomain-like"/>
    <property type="match status" value="1"/>
</dbReference>
<dbReference type="Pfam" id="PF00440">
    <property type="entry name" value="TetR_N"/>
    <property type="match status" value="1"/>
</dbReference>
<keyword evidence="2 4" id="KW-0238">DNA-binding</keyword>
<sequence>MSRWKPNAEGRFRAAAMELFIERSYEQTTVADIAERAGLTPRTFFRHFADKREVLFNGSARLQEAMLSAVRAAPAHAVAIEAIVAALDGMVAFFGDDRAPARLRRSIVASTPELRERELIKLATLSATLAEAMRARGINEPDASLAAEGAIAVFRVAFAQWLDESELRSLGEIVSASLNRLGTIVAANGPKCSSLRSSRS</sequence>
<protein>
    <submittedName>
        <fullName evidence="6">TetR family transcriptional regulator</fullName>
    </submittedName>
</protein>
<dbReference type="Gene3D" id="1.10.357.10">
    <property type="entry name" value="Tetracycline Repressor, domain 2"/>
    <property type="match status" value="1"/>
</dbReference>
<dbReference type="EMBL" id="SBIP01000006">
    <property type="protein sequence ID" value="RWX74700.1"/>
    <property type="molecule type" value="Genomic_DNA"/>
</dbReference>
<dbReference type="GO" id="GO:0003700">
    <property type="term" value="F:DNA-binding transcription factor activity"/>
    <property type="evidence" value="ECO:0007669"/>
    <property type="project" value="TreeGrafter"/>
</dbReference>
<accession>A0A444LAT4</accession>